<dbReference type="InterPro" id="IPR023603">
    <property type="entry name" value="Low_specificity_L-TA-like"/>
</dbReference>
<feature type="modified residue" description="N6-(pyridoxal phosphate)lysine" evidence="5">
    <location>
        <position position="199"/>
    </location>
</feature>
<evidence type="ECO:0000259" key="6">
    <source>
        <dbReference type="Pfam" id="PF01212"/>
    </source>
</evidence>
<keyword evidence="3" id="KW-0663">Pyridoxal phosphate</keyword>
<dbReference type="EMBL" id="CP000473">
    <property type="protein sequence ID" value="ABJ86866.1"/>
    <property type="molecule type" value="Genomic_DNA"/>
</dbReference>
<dbReference type="GO" id="GO:0006545">
    <property type="term" value="P:glycine biosynthetic process"/>
    <property type="evidence" value="ECO:0007669"/>
    <property type="project" value="TreeGrafter"/>
</dbReference>
<dbReference type="InterPro" id="IPR015421">
    <property type="entry name" value="PyrdxlP-dep_Trfase_major"/>
</dbReference>
<organism evidence="7">
    <name type="scientific">Solibacter usitatus (strain Ellin6076)</name>
    <dbReference type="NCBI Taxonomy" id="234267"/>
    <lineage>
        <taxon>Bacteria</taxon>
        <taxon>Pseudomonadati</taxon>
        <taxon>Acidobacteriota</taxon>
        <taxon>Terriglobia</taxon>
        <taxon>Bryobacterales</taxon>
        <taxon>Solibacteraceae</taxon>
        <taxon>Candidatus Solibacter</taxon>
    </lineage>
</organism>
<dbReference type="Gene3D" id="3.90.1150.10">
    <property type="entry name" value="Aspartate Aminotransferase, domain 1"/>
    <property type="match status" value="1"/>
</dbReference>
<dbReference type="Gene3D" id="3.40.640.10">
    <property type="entry name" value="Type I PLP-dependent aspartate aminotransferase-like (Major domain)"/>
    <property type="match status" value="1"/>
</dbReference>
<dbReference type="KEGG" id="sus:Acid_5925"/>
<dbReference type="SUPFAM" id="SSF53383">
    <property type="entry name" value="PLP-dependent transferases"/>
    <property type="match status" value="1"/>
</dbReference>
<dbReference type="FunFam" id="3.40.640.10:FF:000030">
    <property type="entry name" value="Low-specificity L-threonine aldolase"/>
    <property type="match status" value="1"/>
</dbReference>
<dbReference type="GO" id="GO:0008732">
    <property type="term" value="F:L-allo-threonine aldolase activity"/>
    <property type="evidence" value="ECO:0007669"/>
    <property type="project" value="TreeGrafter"/>
</dbReference>
<evidence type="ECO:0000256" key="4">
    <source>
        <dbReference type="ARBA" id="ARBA00023239"/>
    </source>
</evidence>
<dbReference type="InParanoid" id="Q01U04"/>
<dbReference type="NCBIfam" id="NF041359">
    <property type="entry name" value="GntG_guanitoxin"/>
    <property type="match status" value="1"/>
</dbReference>
<dbReference type="GO" id="GO:0005829">
    <property type="term" value="C:cytosol"/>
    <property type="evidence" value="ECO:0007669"/>
    <property type="project" value="TreeGrafter"/>
</dbReference>
<dbReference type="FunCoup" id="Q01U04">
    <property type="interactions" value="490"/>
</dbReference>
<dbReference type="OrthoDB" id="9774495at2"/>
<accession>Q01U04</accession>
<gene>
    <name evidence="7" type="ordered locus">Acid_5925</name>
</gene>
<dbReference type="PIRSF" id="PIRSF017617">
    <property type="entry name" value="Thr_aldolase"/>
    <property type="match status" value="1"/>
</dbReference>
<dbReference type="EC" id="4.1.2.5" evidence="7"/>
<dbReference type="AlphaFoldDB" id="Q01U04"/>
<evidence type="ECO:0000256" key="1">
    <source>
        <dbReference type="ARBA" id="ARBA00001933"/>
    </source>
</evidence>
<dbReference type="InterPro" id="IPR001597">
    <property type="entry name" value="ArAA_b-elim_lyase/Thr_aldolase"/>
</dbReference>
<dbReference type="InterPro" id="IPR015424">
    <property type="entry name" value="PyrdxlP-dep_Trfase"/>
</dbReference>
<dbReference type="STRING" id="234267.Acid_5925"/>
<evidence type="ECO:0000256" key="5">
    <source>
        <dbReference type="PIRSR" id="PIRSR017617-1"/>
    </source>
</evidence>
<evidence type="ECO:0000313" key="7">
    <source>
        <dbReference type="EMBL" id="ABJ86866.1"/>
    </source>
</evidence>
<dbReference type="GO" id="GO:0006567">
    <property type="term" value="P:L-threonine catabolic process"/>
    <property type="evidence" value="ECO:0007669"/>
    <property type="project" value="TreeGrafter"/>
</dbReference>
<dbReference type="InterPro" id="IPR015422">
    <property type="entry name" value="PyrdxlP-dep_Trfase_small"/>
</dbReference>
<comment type="similarity">
    <text evidence="2">Belongs to the threonine aldolase family.</text>
</comment>
<reference evidence="7" key="1">
    <citation type="submission" date="2006-10" db="EMBL/GenBank/DDBJ databases">
        <title>Complete sequence of Solibacter usitatus Ellin6076.</title>
        <authorList>
            <consortium name="US DOE Joint Genome Institute"/>
            <person name="Copeland A."/>
            <person name="Lucas S."/>
            <person name="Lapidus A."/>
            <person name="Barry K."/>
            <person name="Detter J.C."/>
            <person name="Glavina del Rio T."/>
            <person name="Hammon N."/>
            <person name="Israni S."/>
            <person name="Dalin E."/>
            <person name="Tice H."/>
            <person name="Pitluck S."/>
            <person name="Thompson L.S."/>
            <person name="Brettin T."/>
            <person name="Bruce D."/>
            <person name="Han C."/>
            <person name="Tapia R."/>
            <person name="Gilna P."/>
            <person name="Schmutz J."/>
            <person name="Larimer F."/>
            <person name="Land M."/>
            <person name="Hauser L."/>
            <person name="Kyrpides N."/>
            <person name="Mikhailova N."/>
            <person name="Janssen P.H."/>
            <person name="Kuske C.R."/>
            <person name="Richardson P."/>
        </authorList>
    </citation>
    <scope>NUCLEOTIDE SEQUENCE</scope>
    <source>
        <strain evidence="7">Ellin6076</strain>
    </source>
</reference>
<dbReference type="CDD" id="cd06502">
    <property type="entry name" value="TA_like"/>
    <property type="match status" value="1"/>
</dbReference>
<dbReference type="HOGENOM" id="CLU_029381_0_4_0"/>
<protein>
    <submittedName>
        <fullName evidence="7">L-threonine aldolase</fullName>
        <ecNumber evidence="7">4.1.2.5</ecNumber>
    </submittedName>
</protein>
<dbReference type="FunFam" id="3.90.1150.10:FF:000041">
    <property type="entry name" value="Low-specificity L-threonine aldolase"/>
    <property type="match status" value="1"/>
</dbReference>
<evidence type="ECO:0000256" key="2">
    <source>
        <dbReference type="ARBA" id="ARBA00006966"/>
    </source>
</evidence>
<comment type="cofactor">
    <cofactor evidence="1">
        <name>pyridoxal 5'-phosphate</name>
        <dbReference type="ChEBI" id="CHEBI:597326"/>
    </cofactor>
</comment>
<sequence>MIDLRSDTVTRPTPAMRQAMFEAEVGDDVYREDPTVNRLEARAAEIAGKEAALFVPTGTMGNTIAIKLLTEHGQEVICDSRAHLLDYELSMIAWFSGCLIRAIPTERGLLSWDEVRCQIRPVNPYGAPTGAVAVEQTHNMAGGTVYPMSTLCEICDGAHERGVRVHMDGARIFNASAALGIPVHEIASRADTLMFCLSKGLGAPSGSILAGPAQLIDKGRLYRKRLGGGMRQSGILAAAGLIALEQSPAKLPADHANARFLAEGLARIPGIQIDPAKVETNIVVFDVSATGHAPADISAGLRRRGVLMNAINERCVRAVTHCDVDRAQCAQALDAIAEILSETPIGTQAATTASAKTS</sequence>
<dbReference type="Pfam" id="PF01212">
    <property type="entry name" value="Beta_elim_lyase"/>
    <property type="match status" value="1"/>
</dbReference>
<name>Q01U04_SOLUE</name>
<keyword evidence="4 7" id="KW-0456">Lyase</keyword>
<dbReference type="PANTHER" id="PTHR48097:SF9">
    <property type="entry name" value="L-THREONINE ALDOLASE"/>
    <property type="match status" value="1"/>
</dbReference>
<evidence type="ECO:0000256" key="3">
    <source>
        <dbReference type="ARBA" id="ARBA00022898"/>
    </source>
</evidence>
<proteinExistence type="inferred from homology"/>
<feature type="domain" description="Aromatic amino acid beta-eliminating lyase/threonine aldolase" evidence="6">
    <location>
        <begin position="3"/>
        <end position="286"/>
    </location>
</feature>
<dbReference type="PANTHER" id="PTHR48097">
    <property type="entry name" value="L-THREONINE ALDOLASE-RELATED"/>
    <property type="match status" value="1"/>
</dbReference>
<dbReference type="eggNOG" id="COG2008">
    <property type="taxonomic scope" value="Bacteria"/>
</dbReference>